<name>A0ABT4MJ57_9NOCA</name>
<dbReference type="RefSeq" id="WP_269607249.1">
    <property type="nucleotide sequence ID" value="NZ_JAPWIJ010000008.1"/>
</dbReference>
<evidence type="ECO:0000313" key="3">
    <source>
        <dbReference type="Proteomes" id="UP001081071"/>
    </source>
</evidence>
<comment type="caution">
    <text evidence="2">The sequence shown here is derived from an EMBL/GenBank/DDBJ whole genome shotgun (WGS) entry which is preliminary data.</text>
</comment>
<dbReference type="Gene3D" id="1.10.10.10">
    <property type="entry name" value="Winged helix-like DNA-binding domain superfamily/Winged helix DNA-binding domain"/>
    <property type="match status" value="1"/>
</dbReference>
<dbReference type="InterPro" id="IPR036388">
    <property type="entry name" value="WH-like_DNA-bd_sf"/>
</dbReference>
<dbReference type="SUPFAM" id="SSF46785">
    <property type="entry name" value="Winged helix' DNA-binding domain"/>
    <property type="match status" value="1"/>
</dbReference>
<dbReference type="PANTHER" id="PTHR43252">
    <property type="entry name" value="TRANSCRIPTIONAL REGULATOR YQJI"/>
    <property type="match status" value="1"/>
</dbReference>
<dbReference type="Pfam" id="PF03551">
    <property type="entry name" value="PadR"/>
    <property type="match status" value="1"/>
</dbReference>
<accession>A0ABT4MJ57</accession>
<keyword evidence="3" id="KW-1185">Reference proteome</keyword>
<evidence type="ECO:0000259" key="1">
    <source>
        <dbReference type="Pfam" id="PF03551"/>
    </source>
</evidence>
<gene>
    <name evidence="2" type="ORF">O4220_20240</name>
</gene>
<sequence>MRGDAVNPLGVSVLALLSEGPMHPYEMYQLLLERKEGRIVKIRPGSLYHAVARLHGRELITEVGTDRGGNRPERTTYEITPAGRRVLVDRLAEILRSPVREYPQFTLGLSEMHNLSASEATALLRARTEDLAREIEELSGFQRLARERKVSEIYWAGIDYTYHMLDAEVKWLTSYIDRVDSGELEWPHAISAQHTTLTDRHRPHDPHASGD</sequence>
<dbReference type="PANTHER" id="PTHR43252:SF7">
    <property type="entry name" value="TRANSCRIPTIONAL REGULATOR YQJI"/>
    <property type="match status" value="1"/>
</dbReference>
<dbReference type="EMBL" id="JAPWIJ010000008">
    <property type="protein sequence ID" value="MCZ4520848.1"/>
    <property type="molecule type" value="Genomic_DNA"/>
</dbReference>
<dbReference type="InterPro" id="IPR036390">
    <property type="entry name" value="WH_DNA-bd_sf"/>
</dbReference>
<dbReference type="Proteomes" id="UP001081071">
    <property type="component" value="Unassembled WGS sequence"/>
</dbReference>
<reference evidence="2" key="1">
    <citation type="submission" date="2022-12" db="EMBL/GenBank/DDBJ databases">
        <authorList>
            <person name="Krivoruchko A.V."/>
            <person name="Elkin A."/>
        </authorList>
    </citation>
    <scope>NUCLEOTIDE SEQUENCE</scope>
    <source>
        <strain evidence="2">IEGM 1391</strain>
    </source>
</reference>
<dbReference type="InterPro" id="IPR005149">
    <property type="entry name" value="Tscrpt_reg_PadR_N"/>
</dbReference>
<protein>
    <submittedName>
        <fullName evidence="2">PadR family transcriptional regulator</fullName>
    </submittedName>
</protein>
<feature type="domain" description="Transcription regulator PadR N-terminal" evidence="1">
    <location>
        <begin position="13"/>
        <end position="87"/>
    </location>
</feature>
<proteinExistence type="predicted"/>
<evidence type="ECO:0000313" key="2">
    <source>
        <dbReference type="EMBL" id="MCZ4520848.1"/>
    </source>
</evidence>
<organism evidence="2 3">
    <name type="scientific">Rhodococcus ruber</name>
    <dbReference type="NCBI Taxonomy" id="1830"/>
    <lineage>
        <taxon>Bacteria</taxon>
        <taxon>Bacillati</taxon>
        <taxon>Actinomycetota</taxon>
        <taxon>Actinomycetes</taxon>
        <taxon>Mycobacteriales</taxon>
        <taxon>Nocardiaceae</taxon>
        <taxon>Rhodococcus</taxon>
    </lineage>
</organism>